<reference evidence="1 2" key="1">
    <citation type="journal article" date="2013" name="PLoS ONE">
        <title>Genomic analysis of Melioribacter roseus, facultatively anaerobic organotrophic bacterium representing a novel deep lineage within Bacteriodetes/Chlorobi group.</title>
        <authorList>
            <person name="Kadnikov V.V."/>
            <person name="Mardanov A.V."/>
            <person name="Podosokorskaya O.A."/>
            <person name="Gavrilov S.N."/>
            <person name="Kublanov I.V."/>
            <person name="Beletsky A.V."/>
            <person name="Bonch-Osmolovskaya E.A."/>
            <person name="Ravin N.V."/>
        </authorList>
    </citation>
    <scope>NUCLEOTIDE SEQUENCE [LARGE SCALE GENOMIC DNA]</scope>
    <source>
        <strain evidence="2">JCM 17771 / P3M-2</strain>
    </source>
</reference>
<dbReference type="RefSeq" id="WP_014855521.1">
    <property type="nucleotide sequence ID" value="NC_018178.1"/>
</dbReference>
<dbReference type="AlphaFoldDB" id="I6Z4L7"/>
<organism evidence="1 2">
    <name type="scientific">Melioribacter roseus (strain DSM 23840 / JCM 17771 / VKM B-2668 / P3M-2)</name>
    <dbReference type="NCBI Taxonomy" id="1191523"/>
    <lineage>
        <taxon>Bacteria</taxon>
        <taxon>Pseudomonadati</taxon>
        <taxon>Ignavibacteriota</taxon>
        <taxon>Ignavibacteria</taxon>
        <taxon>Ignavibacteriales</taxon>
        <taxon>Melioribacteraceae</taxon>
        <taxon>Melioribacter</taxon>
    </lineage>
</organism>
<name>I6Z4L7_MELRP</name>
<proteinExistence type="predicted"/>
<accession>I6Z4L7</accession>
<gene>
    <name evidence="1" type="ordered locus">MROS_0844</name>
</gene>
<dbReference type="Proteomes" id="UP000009011">
    <property type="component" value="Chromosome"/>
</dbReference>
<evidence type="ECO:0000313" key="1">
    <source>
        <dbReference type="EMBL" id="AFN74085.1"/>
    </source>
</evidence>
<evidence type="ECO:0000313" key="2">
    <source>
        <dbReference type="Proteomes" id="UP000009011"/>
    </source>
</evidence>
<dbReference type="STRING" id="1191523.MROS_0844"/>
<sequence>MIELKITIEAALALLLDRIKVEMKMRHKSNDISKFARFEDLSYKHQIKIVEAAIFDTIFLLPVDIITQKSNLSLIITETVKSLYKVFRKEEFLLYNKKQSDKIINYIYNYFTANLKDDGFKNN</sequence>
<dbReference type="EMBL" id="CP003557">
    <property type="protein sequence ID" value="AFN74085.1"/>
    <property type="molecule type" value="Genomic_DNA"/>
</dbReference>
<dbReference type="KEGG" id="mro:MROS_0844"/>
<keyword evidence="2" id="KW-1185">Reference proteome</keyword>
<dbReference type="HOGENOM" id="CLU_2012557_0_0_10"/>
<protein>
    <submittedName>
        <fullName evidence="1">Uncharacterized protein</fullName>
    </submittedName>
</protein>